<reference evidence="1" key="1">
    <citation type="submission" date="2022-03" db="EMBL/GenBank/DDBJ databases">
        <authorList>
            <person name="Brunel B."/>
        </authorList>
    </citation>
    <scope>NUCLEOTIDE SEQUENCE</scope>
    <source>
        <strain evidence="1">STM4922sample</strain>
    </source>
</reference>
<sequence>MSASALGSGPQNQPASERGARLFSARYALEIALKRVTISHSNRHWVRRVWIGRARPLPSTLCSPRELA</sequence>
<comment type="caution">
    <text evidence="1">The sequence shown here is derived from an EMBL/GenBank/DDBJ whole genome shotgun (WGS) entry which is preliminary data.</text>
</comment>
<gene>
    <name evidence="1" type="ORF">MES4922_300023</name>
</gene>
<protein>
    <submittedName>
        <fullName evidence="1">Uncharacterized protein</fullName>
    </submittedName>
</protein>
<accession>A0ABN8JXI2</accession>
<organism evidence="1 2">
    <name type="scientific">Mesorhizobium ventifaucium</name>
    <dbReference type="NCBI Taxonomy" id="666020"/>
    <lineage>
        <taxon>Bacteria</taxon>
        <taxon>Pseudomonadati</taxon>
        <taxon>Pseudomonadota</taxon>
        <taxon>Alphaproteobacteria</taxon>
        <taxon>Hyphomicrobiales</taxon>
        <taxon>Phyllobacteriaceae</taxon>
        <taxon>Mesorhizobium</taxon>
    </lineage>
</organism>
<evidence type="ECO:0000313" key="2">
    <source>
        <dbReference type="Proteomes" id="UP001152604"/>
    </source>
</evidence>
<dbReference type="Proteomes" id="UP001152604">
    <property type="component" value="Unassembled WGS sequence"/>
</dbReference>
<dbReference type="EMBL" id="CAKXZS010000024">
    <property type="protein sequence ID" value="CAH2402730.1"/>
    <property type="molecule type" value="Genomic_DNA"/>
</dbReference>
<proteinExistence type="predicted"/>
<keyword evidence="2" id="KW-1185">Reference proteome</keyword>
<name>A0ABN8JXI2_9HYPH</name>
<evidence type="ECO:0000313" key="1">
    <source>
        <dbReference type="EMBL" id="CAH2402730.1"/>
    </source>
</evidence>